<dbReference type="Gene3D" id="2.30.30.40">
    <property type="entry name" value="SH3 Domains"/>
    <property type="match status" value="1"/>
</dbReference>
<name>A0A4U0F192_9FLAO</name>
<gene>
    <name evidence="2" type="ORF">E5167_02680</name>
</gene>
<evidence type="ECO:0000313" key="2">
    <source>
        <dbReference type="EMBL" id="TJY38176.1"/>
    </source>
</evidence>
<sequence length="299" mass="34331">MKTIISLLVTIVAFGYVEAQDIQYVNAENGLIVREKPSQGAIKVGMLDYGTAIEITEHTNLKLDVVDGGTKLTGEWVKVRGIDAYEFFEEGYVFNGYLTEEKLEKRFKASYDEFTVTIEGILEKESRKDDINPDFDGVLFYKLNDDETLEGKTVRVKHHQEFRTIEVFQKHENSIAISDDKSHCDIINWQHYYSSWKPLKTISSNKKFEALPISEKEASRFIDVDIDELKTVVNDACGETWSEAIKDVTSLNDYPTKIVVSKMYLRILMTDIDGYKTEKIIIFEVPLNSQTKKESYAKL</sequence>
<dbReference type="RefSeq" id="WP_136840760.1">
    <property type="nucleotide sequence ID" value="NZ_SUPL01000001.1"/>
</dbReference>
<accession>A0A4U0F192</accession>
<dbReference type="Pfam" id="PF08239">
    <property type="entry name" value="SH3_3"/>
    <property type="match status" value="1"/>
</dbReference>
<keyword evidence="3" id="KW-1185">Reference proteome</keyword>
<comment type="caution">
    <text evidence="2">The sequence shown here is derived from an EMBL/GenBank/DDBJ whole genome shotgun (WGS) entry which is preliminary data.</text>
</comment>
<reference evidence="2 3" key="1">
    <citation type="submission" date="2019-04" db="EMBL/GenBank/DDBJ databases">
        <title>Lacinutrix sp. nov., isolated from marine water.</title>
        <authorList>
            <person name="Kim W."/>
        </authorList>
    </citation>
    <scope>NUCLEOTIDE SEQUENCE [LARGE SCALE GENOMIC DNA]</scope>
    <source>
        <strain evidence="2 3">CAU 1491</strain>
    </source>
</reference>
<organism evidence="2 3">
    <name type="scientific">Pontimicrobium aquaticum</name>
    <dbReference type="NCBI Taxonomy" id="2565367"/>
    <lineage>
        <taxon>Bacteria</taxon>
        <taxon>Pseudomonadati</taxon>
        <taxon>Bacteroidota</taxon>
        <taxon>Flavobacteriia</taxon>
        <taxon>Flavobacteriales</taxon>
        <taxon>Flavobacteriaceae</taxon>
        <taxon>Pontimicrobium</taxon>
    </lineage>
</organism>
<dbReference type="OrthoDB" id="5984340at2"/>
<evidence type="ECO:0000259" key="1">
    <source>
        <dbReference type="Pfam" id="PF08239"/>
    </source>
</evidence>
<protein>
    <submittedName>
        <fullName evidence="2">SH3 domain-containing protein</fullName>
    </submittedName>
</protein>
<feature type="domain" description="SH3b" evidence="1">
    <location>
        <begin position="30"/>
        <end position="99"/>
    </location>
</feature>
<dbReference type="InterPro" id="IPR003646">
    <property type="entry name" value="SH3-like_bac-type"/>
</dbReference>
<dbReference type="Proteomes" id="UP000307657">
    <property type="component" value="Unassembled WGS sequence"/>
</dbReference>
<dbReference type="AlphaFoldDB" id="A0A4U0F192"/>
<dbReference type="EMBL" id="SUPL01000001">
    <property type="protein sequence ID" value="TJY38176.1"/>
    <property type="molecule type" value="Genomic_DNA"/>
</dbReference>
<evidence type="ECO:0000313" key="3">
    <source>
        <dbReference type="Proteomes" id="UP000307657"/>
    </source>
</evidence>
<proteinExistence type="predicted"/>